<dbReference type="Gene3D" id="3.30.530.20">
    <property type="match status" value="1"/>
</dbReference>
<gene>
    <name evidence="3" type="ORF">EW640_10615</name>
</gene>
<dbReference type="InterPro" id="IPR013538">
    <property type="entry name" value="ASHA1/2-like_C"/>
</dbReference>
<name>A0A6G8KXY8_9MICO</name>
<dbReference type="AlphaFoldDB" id="A0A6G8KXY8"/>
<accession>A0A6G8KXY8</accession>
<dbReference type="InterPro" id="IPR023393">
    <property type="entry name" value="START-like_dom_sf"/>
</dbReference>
<dbReference type="SUPFAM" id="SSF55961">
    <property type="entry name" value="Bet v1-like"/>
    <property type="match status" value="1"/>
</dbReference>
<comment type="similarity">
    <text evidence="1">Belongs to the AHA1 family.</text>
</comment>
<proteinExistence type="inferred from homology"/>
<evidence type="ECO:0000259" key="2">
    <source>
        <dbReference type="Pfam" id="PF08327"/>
    </source>
</evidence>
<organism evidence="3 4">
    <name type="scientific">Brevibacterium luteolum</name>
    <dbReference type="NCBI Taxonomy" id="199591"/>
    <lineage>
        <taxon>Bacteria</taxon>
        <taxon>Bacillati</taxon>
        <taxon>Actinomycetota</taxon>
        <taxon>Actinomycetes</taxon>
        <taxon>Micrococcales</taxon>
        <taxon>Brevibacteriaceae</taxon>
        <taxon>Brevibacterium</taxon>
    </lineage>
</organism>
<evidence type="ECO:0000256" key="1">
    <source>
        <dbReference type="ARBA" id="ARBA00006817"/>
    </source>
</evidence>
<dbReference type="Proteomes" id="UP000501518">
    <property type="component" value="Chromosome"/>
</dbReference>
<feature type="domain" description="Activator of Hsp90 ATPase homologue 1/2-like C-terminal" evidence="2">
    <location>
        <begin position="16"/>
        <end position="134"/>
    </location>
</feature>
<sequence length="142" mass="16079">MSSQTRTIEVDEFLAHPAARVWEALVNPTELAQWFMATDFRPESGHEFTLDVGRWGTVHCKVAHVEAERLLRYTWRNGPLDTVVTWHLVPEGKGTRVILEHEGFDLSDPVQRQAFNGMTGGWRSMVLTALARHLSGPDSRSL</sequence>
<dbReference type="EMBL" id="CP035810">
    <property type="protein sequence ID" value="QIN29678.1"/>
    <property type="molecule type" value="Genomic_DNA"/>
</dbReference>
<dbReference type="RefSeq" id="WP_165884068.1">
    <property type="nucleotide sequence ID" value="NZ_CP035810.1"/>
</dbReference>
<dbReference type="KEGG" id="blut:EW640_10615"/>
<evidence type="ECO:0000313" key="3">
    <source>
        <dbReference type="EMBL" id="QIN29678.1"/>
    </source>
</evidence>
<dbReference type="CDD" id="cd07814">
    <property type="entry name" value="SRPBCC_CalC_Aha1-like"/>
    <property type="match status" value="1"/>
</dbReference>
<dbReference type="Pfam" id="PF08327">
    <property type="entry name" value="AHSA1"/>
    <property type="match status" value="1"/>
</dbReference>
<protein>
    <submittedName>
        <fullName evidence="3">SRPBCC domain-containing protein</fullName>
    </submittedName>
</protein>
<evidence type="ECO:0000313" key="4">
    <source>
        <dbReference type="Proteomes" id="UP000501518"/>
    </source>
</evidence>
<reference evidence="3 4" key="1">
    <citation type="submission" date="2019-02" db="EMBL/GenBank/DDBJ databases">
        <title>Complete Genome Sequence and Methylome Analysis of Brevibacterium luteolum NEB1784.</title>
        <authorList>
            <person name="Fomenkov A."/>
            <person name="Roberts R.J."/>
        </authorList>
    </citation>
    <scope>NUCLEOTIDE SEQUENCE [LARGE SCALE GENOMIC DNA]</scope>
    <source>
        <strain evidence="3 4">NEB1784</strain>
    </source>
</reference>